<dbReference type="InterPro" id="IPR053178">
    <property type="entry name" value="Osmoadaptation_assoc"/>
</dbReference>
<evidence type="ECO:0000259" key="2">
    <source>
        <dbReference type="PROSITE" id="PS50048"/>
    </source>
</evidence>
<dbReference type="Pfam" id="PF00172">
    <property type="entry name" value="Zn_clus"/>
    <property type="match status" value="1"/>
</dbReference>
<dbReference type="PROSITE" id="PS50048">
    <property type="entry name" value="ZN2_CY6_FUNGAL_2"/>
    <property type="match status" value="1"/>
</dbReference>
<proteinExistence type="predicted"/>
<dbReference type="PANTHER" id="PTHR38111">
    <property type="entry name" value="ZN(2)-C6 FUNGAL-TYPE DOMAIN-CONTAINING PROTEIN-RELATED"/>
    <property type="match status" value="1"/>
</dbReference>
<dbReference type="Gene3D" id="4.10.240.10">
    <property type="entry name" value="Zn(2)-C6 fungal-type DNA-binding domain"/>
    <property type="match status" value="1"/>
</dbReference>
<dbReference type="SUPFAM" id="SSF57701">
    <property type="entry name" value="Zn2/Cys6 DNA-binding domain"/>
    <property type="match status" value="1"/>
</dbReference>
<dbReference type="CDD" id="cd00067">
    <property type="entry name" value="GAL4"/>
    <property type="match status" value="1"/>
</dbReference>
<evidence type="ECO:0000313" key="3">
    <source>
        <dbReference type="EMBL" id="WPG98853.1"/>
    </source>
</evidence>
<evidence type="ECO:0000313" key="4">
    <source>
        <dbReference type="Proteomes" id="UP001303373"/>
    </source>
</evidence>
<sequence length="456" mass="50799">MVGRNWSKGCRSCRRRHLKCDEARPSCLRCRRGGFECEGYNALQIVGFAPVTEKSSAAVKARKKQISLNRLVAPVIDDSVMIAHLVYAMFSLPAGDKEYALAWPGLAASNDPGSLASKCLNSLAESYFGSAREDQALSRQGRQSYIACLRSINDNLGDLAKRTTVDTLMSTAILGTYEMLFLTSEHGWIKHGLGTAALLKMRGPDMSESDSFEVFQASRFFILLTSLATCQTTFLSCHQWKSQPWISRGVEKSSMDLLLDIITDVTDLRSRYHVRKKYGQDALSEDEGIFETAMGILEDLRQWRLKWQTLPEAQSTIISCEDDGSEKSWSARLEFSSLYAANSYCLYDAATILAIEIAMFSAKAEDLKPGDASVLFVTAREAGIEICRSIDYQLSSSIGKIGHLTVLWPLRMAFKVLKDTVDGRWLEDKIREIMSTADSWSISEQSLTFQPNLEAG</sequence>
<dbReference type="AlphaFoldDB" id="A0AAQ3LZV1"/>
<dbReference type="InterPro" id="IPR001138">
    <property type="entry name" value="Zn2Cys6_DnaBD"/>
</dbReference>
<dbReference type="PROSITE" id="PS00463">
    <property type="entry name" value="ZN2_CY6_FUNGAL_1"/>
    <property type="match status" value="1"/>
</dbReference>
<dbReference type="EMBL" id="CP138581">
    <property type="protein sequence ID" value="WPG98853.1"/>
    <property type="molecule type" value="Genomic_DNA"/>
</dbReference>
<gene>
    <name evidence="3" type="ORF">R9X50_00165100</name>
</gene>
<dbReference type="PANTHER" id="PTHR38111:SF2">
    <property type="entry name" value="FINGER DOMAIN PROTEIN, PUTATIVE (AFU_ORTHOLOGUE AFUA_1G01560)-RELATED"/>
    <property type="match status" value="1"/>
</dbReference>
<accession>A0AAQ3LZV1</accession>
<dbReference type="GO" id="GO:0008270">
    <property type="term" value="F:zinc ion binding"/>
    <property type="evidence" value="ECO:0007669"/>
    <property type="project" value="InterPro"/>
</dbReference>
<keyword evidence="1" id="KW-0539">Nucleus</keyword>
<evidence type="ECO:0000256" key="1">
    <source>
        <dbReference type="ARBA" id="ARBA00023242"/>
    </source>
</evidence>
<feature type="domain" description="Zn(2)-C6 fungal-type" evidence="2">
    <location>
        <begin position="9"/>
        <end position="37"/>
    </location>
</feature>
<reference evidence="3 4" key="1">
    <citation type="submission" date="2023-11" db="EMBL/GenBank/DDBJ databases">
        <title>An acidophilic fungus is an integral part of prey digestion in a carnivorous sundew plant.</title>
        <authorList>
            <person name="Tsai I.J."/>
        </authorList>
    </citation>
    <scope>NUCLEOTIDE SEQUENCE [LARGE SCALE GENOMIC DNA]</scope>
    <source>
        <strain evidence="3">169a</strain>
    </source>
</reference>
<dbReference type="SMART" id="SM00066">
    <property type="entry name" value="GAL4"/>
    <property type="match status" value="1"/>
</dbReference>
<protein>
    <recommendedName>
        <fullName evidence="2">Zn(2)-C6 fungal-type domain-containing protein</fullName>
    </recommendedName>
</protein>
<name>A0AAQ3LZV1_9PEZI</name>
<dbReference type="GO" id="GO:0000981">
    <property type="term" value="F:DNA-binding transcription factor activity, RNA polymerase II-specific"/>
    <property type="evidence" value="ECO:0007669"/>
    <property type="project" value="InterPro"/>
</dbReference>
<dbReference type="InterPro" id="IPR036864">
    <property type="entry name" value="Zn2-C6_fun-type_DNA-bd_sf"/>
</dbReference>
<dbReference type="Proteomes" id="UP001303373">
    <property type="component" value="Chromosome 2"/>
</dbReference>
<keyword evidence="4" id="KW-1185">Reference proteome</keyword>
<organism evidence="3 4">
    <name type="scientific">Acrodontium crateriforme</name>
    <dbReference type="NCBI Taxonomy" id="150365"/>
    <lineage>
        <taxon>Eukaryota</taxon>
        <taxon>Fungi</taxon>
        <taxon>Dikarya</taxon>
        <taxon>Ascomycota</taxon>
        <taxon>Pezizomycotina</taxon>
        <taxon>Dothideomycetes</taxon>
        <taxon>Dothideomycetidae</taxon>
        <taxon>Mycosphaerellales</taxon>
        <taxon>Teratosphaeriaceae</taxon>
        <taxon>Acrodontium</taxon>
    </lineage>
</organism>